<proteinExistence type="predicted"/>
<dbReference type="OrthoDB" id="3438840at2759"/>
<feature type="compositionally biased region" description="Polar residues" evidence="2">
    <location>
        <begin position="694"/>
        <end position="705"/>
    </location>
</feature>
<evidence type="ECO:0000256" key="2">
    <source>
        <dbReference type="SAM" id="MobiDB-lite"/>
    </source>
</evidence>
<feature type="compositionally biased region" description="Polar residues" evidence="2">
    <location>
        <begin position="978"/>
        <end position="991"/>
    </location>
</feature>
<feature type="compositionally biased region" description="Polar residues" evidence="2">
    <location>
        <begin position="10"/>
        <end position="20"/>
    </location>
</feature>
<keyword evidence="4" id="KW-1185">Reference proteome</keyword>
<dbReference type="EMBL" id="GL988037">
    <property type="protein sequence ID" value="EGS23255.1"/>
    <property type="molecule type" value="Genomic_DNA"/>
</dbReference>
<feature type="compositionally biased region" description="Low complexity" evidence="2">
    <location>
        <begin position="544"/>
        <end position="556"/>
    </location>
</feature>
<dbReference type="HOGENOM" id="CLU_008005_0_0_1"/>
<feature type="compositionally biased region" description="Low complexity" evidence="2">
    <location>
        <begin position="910"/>
        <end position="922"/>
    </location>
</feature>
<feature type="compositionally biased region" description="Polar residues" evidence="2">
    <location>
        <begin position="473"/>
        <end position="483"/>
    </location>
</feature>
<feature type="region of interest" description="Disordered" evidence="2">
    <location>
        <begin position="348"/>
        <end position="441"/>
    </location>
</feature>
<name>G0S094_CHATD</name>
<feature type="compositionally biased region" description="Basic and acidic residues" evidence="2">
    <location>
        <begin position="929"/>
        <end position="957"/>
    </location>
</feature>
<dbReference type="STRING" id="759272.G0S094"/>
<gene>
    <name evidence="3" type="ORF">CTHT_0009220</name>
</gene>
<feature type="compositionally biased region" description="Polar residues" evidence="2">
    <location>
        <begin position="529"/>
        <end position="543"/>
    </location>
</feature>
<dbReference type="OMA" id="LNVMEGN"/>
<feature type="compositionally biased region" description="Low complexity" evidence="2">
    <location>
        <begin position="303"/>
        <end position="316"/>
    </location>
</feature>
<feature type="compositionally biased region" description="Polar residues" evidence="2">
    <location>
        <begin position="317"/>
        <end position="326"/>
    </location>
</feature>
<keyword evidence="1" id="KW-0175">Coiled coil</keyword>
<dbReference type="KEGG" id="cthr:CTHT_0009220"/>
<feature type="compositionally biased region" description="Basic and acidic residues" evidence="2">
    <location>
        <begin position="38"/>
        <end position="52"/>
    </location>
</feature>
<feature type="region of interest" description="Disordered" evidence="2">
    <location>
        <begin position="301"/>
        <end position="331"/>
    </location>
</feature>
<organism evidence="4">
    <name type="scientific">Chaetomium thermophilum (strain DSM 1495 / CBS 144.50 / IMI 039719)</name>
    <name type="common">Thermochaetoides thermophila</name>
    <dbReference type="NCBI Taxonomy" id="759272"/>
    <lineage>
        <taxon>Eukaryota</taxon>
        <taxon>Fungi</taxon>
        <taxon>Dikarya</taxon>
        <taxon>Ascomycota</taxon>
        <taxon>Pezizomycotina</taxon>
        <taxon>Sordariomycetes</taxon>
        <taxon>Sordariomycetidae</taxon>
        <taxon>Sordariales</taxon>
        <taxon>Chaetomiaceae</taxon>
        <taxon>Thermochaetoides</taxon>
    </lineage>
</organism>
<feature type="compositionally biased region" description="Low complexity" evidence="2">
    <location>
        <begin position="660"/>
        <end position="672"/>
    </location>
</feature>
<feature type="region of interest" description="Disordered" evidence="2">
    <location>
        <begin position="461"/>
        <end position="483"/>
    </location>
</feature>
<feature type="region of interest" description="Disordered" evidence="2">
    <location>
        <begin position="1"/>
        <end position="56"/>
    </location>
</feature>
<feature type="region of interest" description="Disordered" evidence="2">
    <location>
        <begin position="646"/>
        <end position="957"/>
    </location>
</feature>
<feature type="compositionally biased region" description="Basic and acidic residues" evidence="2">
    <location>
        <begin position="396"/>
        <end position="406"/>
    </location>
</feature>
<dbReference type="Proteomes" id="UP000008066">
    <property type="component" value="Unassembled WGS sequence"/>
</dbReference>
<reference evidence="3 4" key="1">
    <citation type="journal article" date="2011" name="Cell">
        <title>Insight into structure and assembly of the nuclear pore complex by utilizing the genome of a eukaryotic thermophile.</title>
        <authorList>
            <person name="Amlacher S."/>
            <person name="Sarges P."/>
            <person name="Flemming D."/>
            <person name="van Noort V."/>
            <person name="Kunze R."/>
            <person name="Devos D.P."/>
            <person name="Arumugam M."/>
            <person name="Bork P."/>
            <person name="Hurt E."/>
        </authorList>
    </citation>
    <scope>NUCLEOTIDE SEQUENCE [LARGE SCALE GENOMIC DNA]</scope>
    <source>
        <strain evidence="4">DSM 1495 / CBS 144.50 / IMI 039719</strain>
    </source>
</reference>
<dbReference type="AlphaFoldDB" id="G0S094"/>
<feature type="region of interest" description="Disordered" evidence="2">
    <location>
        <begin position="971"/>
        <end position="1008"/>
    </location>
</feature>
<dbReference type="GeneID" id="18254960"/>
<dbReference type="RefSeq" id="XP_006691446.1">
    <property type="nucleotide sequence ID" value="XM_006691383.1"/>
</dbReference>
<feature type="region of interest" description="Disordered" evidence="2">
    <location>
        <begin position="524"/>
        <end position="618"/>
    </location>
</feature>
<accession>G0S094</accession>
<evidence type="ECO:0000313" key="4">
    <source>
        <dbReference type="Proteomes" id="UP000008066"/>
    </source>
</evidence>
<evidence type="ECO:0000313" key="3">
    <source>
        <dbReference type="EMBL" id="EGS23255.1"/>
    </source>
</evidence>
<evidence type="ECO:0000256" key="1">
    <source>
        <dbReference type="SAM" id="Coils"/>
    </source>
</evidence>
<feature type="compositionally biased region" description="Polar residues" evidence="2">
    <location>
        <begin position="797"/>
        <end position="812"/>
    </location>
</feature>
<feature type="compositionally biased region" description="Low complexity" evidence="2">
    <location>
        <begin position="375"/>
        <end position="389"/>
    </location>
</feature>
<protein>
    <submittedName>
        <fullName evidence="3">Uncharacterized protein</fullName>
    </submittedName>
</protein>
<dbReference type="eggNOG" id="ENOG502SDRZ">
    <property type="taxonomic scope" value="Eukaryota"/>
</dbReference>
<feature type="region of interest" description="Disordered" evidence="2">
    <location>
        <begin position="114"/>
        <end position="244"/>
    </location>
</feature>
<sequence length="1008" mass="109060">MAAMEAANAHYQNGHHQQSGPPLPASPTLTNPDMILPDYERSDSPDTLDLNRGHPSLEMWKNTQPAAASSIHHMFTATSMGGPPYRPVGPITPTTPIIYGNGTMLSDIGEVTEVESTIEEKPSPPRTKPSSGRRSNSPGRTGDNNEALRPSPTRKGTPTLRKSKQSLRAARERRDSIDSNSTITENHKAHYADIDDSASVGDSVFQGDDEQSVASSYMEGTDPNRLGASKIDNSDRLSTYSTSSLSRRAEEILANAKKRLSAMEGNLNRARSTLYSTSRFGLNSATSSTTVSPFQRTVSATYSRNSSVDSTTSSSNQPTAGHTRMSSDIAMRNGLPYRVSIPRSQSALGAAGGYRQPLTTSKSSDHIRQELGYESSYSSRTSRSSISVREPGVKPLTEEEVRRLGEADPATQNARLEAFLNPDPTHESTPRHPLRSPTAAQVQDIKEQMRDLKGKISTLREQARADSLKRRSLQSLRTPSPFTHSQLEQWYAEPRSNRASVLGPSSFSNRSFWNSEDSSVTSEFKDDFSQSADQPTRQTQYVKSESTSSLESPASAMPDVSSPVSFRGSEPGLHSEANEDYSDMATENGEYDENTDEQAQTAEEGPADSVSESGESLYHDAVQFQIRHEDREDAFDYEHFFLHSAMGTMSQELMRRRDSTSSYSSEGSVETTRGPVTVSETESETYAPRRRNSDASVSTFETFATAQERHSIKSPQFDESSRAASVQSVRYRSGSSAAAKRLSLPAASASHQPGARDSDGSISPIAEETSSSPHVHTSTRRGSVIHRPISAQAAIRGSSSIASFDSVGTNRSFPLVNKPSVSIPPRAASAAAVARGHSHSGSTTTAKKAHSTGVLTPRGGSMSSGSSRGSRSRDDDNEDDDDDWRSVTARLMSEAIAQLNRQQLRKKQGHVAQGSVSSSAAGDRNASTRGEKEESTEREKHDLLAGLPREDSSESRMFRRRIEAARRALEGYGPGLDNSASVGYTPSTSTLADLDGAEEGSPSSGNGQ</sequence>
<feature type="compositionally biased region" description="Polar residues" evidence="2">
    <location>
        <begin position="713"/>
        <end position="736"/>
    </location>
</feature>
<feature type="compositionally biased region" description="Low complexity" evidence="2">
    <location>
        <begin position="129"/>
        <end position="140"/>
    </location>
</feature>
<feature type="compositionally biased region" description="Low complexity" evidence="2">
    <location>
        <begin position="820"/>
        <end position="842"/>
    </location>
</feature>
<feature type="compositionally biased region" description="Low complexity" evidence="2">
    <location>
        <begin position="858"/>
        <end position="869"/>
    </location>
</feature>
<feature type="coiled-coil region" evidence="1">
    <location>
        <begin position="246"/>
        <end position="273"/>
    </location>
</feature>